<dbReference type="Proteomes" id="UP000694856">
    <property type="component" value="Chromosome 25"/>
</dbReference>
<proteinExistence type="predicted"/>
<protein>
    <submittedName>
        <fullName evidence="3">Uncharacterized protein LOC116659870</fullName>
    </submittedName>
</protein>
<dbReference type="GeneID" id="116659870"/>
<gene>
    <name evidence="3" type="primary">LOC116659870</name>
</gene>
<dbReference type="KEGG" id="cfr:116659870"/>
<dbReference type="RefSeq" id="XP_032323932.1">
    <property type="nucleotide sequence ID" value="XM_032468041.1"/>
</dbReference>
<sequence length="205" mass="21924">METARSLEKNALLGPRGPLRKISSNQGAQCMAKQTPQQSPSVAQQPAARRWGSHRRDAQPRGAQRSHPEAGRCSAARNHTSHSCEWARGELNTGGKEMSQVSAKPPAPPLARGHDALSLLPPYPQTSPKCQAESVCPIRRGDPWRMREPTSSSLPCLDVTFCMWFGPGLSASLPDPGPGGPGPSFNPRDQKKAAGAPAVTSTHQK</sequence>
<feature type="region of interest" description="Disordered" evidence="1">
    <location>
        <begin position="170"/>
        <end position="205"/>
    </location>
</feature>
<keyword evidence="2" id="KW-1185">Reference proteome</keyword>
<feature type="region of interest" description="Disordered" evidence="1">
    <location>
        <begin position="1"/>
        <end position="134"/>
    </location>
</feature>
<feature type="compositionally biased region" description="Low complexity" evidence="1">
    <location>
        <begin position="34"/>
        <end position="48"/>
    </location>
</feature>
<evidence type="ECO:0000313" key="3">
    <source>
        <dbReference type="RefSeq" id="XP_032323932.1"/>
    </source>
</evidence>
<reference evidence="3" key="1">
    <citation type="submission" date="2025-08" db="UniProtKB">
        <authorList>
            <consortium name="RefSeq"/>
        </authorList>
    </citation>
    <scope>IDENTIFICATION</scope>
    <source>
        <tissue evidence="3">Ear skin</tissue>
    </source>
</reference>
<name>A0A8B8S2T1_CAMFR</name>
<organism evidence="2 3">
    <name type="scientific">Camelus ferus</name>
    <name type="common">Wild bactrian camel</name>
    <name type="synonym">Camelus bactrianus ferus</name>
    <dbReference type="NCBI Taxonomy" id="419612"/>
    <lineage>
        <taxon>Eukaryota</taxon>
        <taxon>Metazoa</taxon>
        <taxon>Chordata</taxon>
        <taxon>Craniata</taxon>
        <taxon>Vertebrata</taxon>
        <taxon>Euteleostomi</taxon>
        <taxon>Mammalia</taxon>
        <taxon>Eutheria</taxon>
        <taxon>Laurasiatheria</taxon>
        <taxon>Artiodactyla</taxon>
        <taxon>Tylopoda</taxon>
        <taxon>Camelidae</taxon>
        <taxon>Camelus</taxon>
    </lineage>
</organism>
<dbReference type="AlphaFoldDB" id="A0A8B8S2T1"/>
<evidence type="ECO:0000256" key="1">
    <source>
        <dbReference type="SAM" id="MobiDB-lite"/>
    </source>
</evidence>
<evidence type="ECO:0000313" key="2">
    <source>
        <dbReference type="Proteomes" id="UP000694856"/>
    </source>
</evidence>
<accession>A0A8B8S2T1</accession>